<evidence type="ECO:0000256" key="1">
    <source>
        <dbReference type="SAM" id="SignalP"/>
    </source>
</evidence>
<dbReference type="Proteomes" id="UP001279734">
    <property type="component" value="Unassembled WGS sequence"/>
</dbReference>
<organism evidence="2 3">
    <name type="scientific">Nepenthes gracilis</name>
    <name type="common">Slender pitcher plant</name>
    <dbReference type="NCBI Taxonomy" id="150966"/>
    <lineage>
        <taxon>Eukaryota</taxon>
        <taxon>Viridiplantae</taxon>
        <taxon>Streptophyta</taxon>
        <taxon>Embryophyta</taxon>
        <taxon>Tracheophyta</taxon>
        <taxon>Spermatophyta</taxon>
        <taxon>Magnoliopsida</taxon>
        <taxon>eudicotyledons</taxon>
        <taxon>Gunneridae</taxon>
        <taxon>Pentapetalae</taxon>
        <taxon>Caryophyllales</taxon>
        <taxon>Nepenthaceae</taxon>
        <taxon>Nepenthes</taxon>
    </lineage>
</organism>
<reference evidence="2" key="1">
    <citation type="submission" date="2023-05" db="EMBL/GenBank/DDBJ databases">
        <title>Nepenthes gracilis genome sequencing.</title>
        <authorList>
            <person name="Fukushima K."/>
        </authorList>
    </citation>
    <scope>NUCLEOTIDE SEQUENCE</scope>
    <source>
        <strain evidence="2">SING2019-196</strain>
    </source>
</reference>
<keyword evidence="1" id="KW-0732">Signal</keyword>
<feature type="chain" id="PRO_5041962501" description="Secreted protein" evidence="1">
    <location>
        <begin position="22"/>
        <end position="91"/>
    </location>
</feature>
<evidence type="ECO:0008006" key="4">
    <source>
        <dbReference type="Google" id="ProtNLM"/>
    </source>
</evidence>
<feature type="signal peptide" evidence="1">
    <location>
        <begin position="1"/>
        <end position="21"/>
    </location>
</feature>
<proteinExistence type="predicted"/>
<accession>A0AAD3T7B8</accession>
<protein>
    <recommendedName>
        <fullName evidence="4">Secreted protein</fullName>
    </recommendedName>
</protein>
<name>A0AAD3T7B8_NEPGR</name>
<evidence type="ECO:0000313" key="3">
    <source>
        <dbReference type="Proteomes" id="UP001279734"/>
    </source>
</evidence>
<comment type="caution">
    <text evidence="2">The sequence shown here is derived from an EMBL/GenBank/DDBJ whole genome shotgun (WGS) entry which is preliminary data.</text>
</comment>
<keyword evidence="3" id="KW-1185">Reference proteome</keyword>
<evidence type="ECO:0000313" key="2">
    <source>
        <dbReference type="EMBL" id="GMH23357.1"/>
    </source>
</evidence>
<dbReference type="AlphaFoldDB" id="A0AAD3T7B8"/>
<dbReference type="EMBL" id="BSYO01000026">
    <property type="protein sequence ID" value="GMH23357.1"/>
    <property type="molecule type" value="Genomic_DNA"/>
</dbReference>
<sequence>MDNLSVRSLHVLLTKVLRILALVSLRHYKVGYPQDTDRASRGNFSISPCARDFTKASSPFVPLFPPSPIGRKNPNPTVPAVILPSWMTMVV</sequence>
<gene>
    <name evidence="2" type="ORF">Nepgr_025200</name>
</gene>